<evidence type="ECO:0000313" key="8">
    <source>
        <dbReference type="EMBL" id="GIL48097.1"/>
    </source>
</evidence>
<dbReference type="GO" id="GO:0072598">
    <property type="term" value="P:protein localization to chloroplast"/>
    <property type="evidence" value="ECO:0007669"/>
    <property type="project" value="TreeGrafter"/>
</dbReference>
<dbReference type="CDD" id="cd20070">
    <property type="entry name" value="5TM_YidC_Alb3"/>
    <property type="match status" value="1"/>
</dbReference>
<keyword evidence="4" id="KW-1133">Transmembrane helix</keyword>
<dbReference type="Proteomes" id="UP000747399">
    <property type="component" value="Unassembled WGS sequence"/>
</dbReference>
<evidence type="ECO:0000256" key="1">
    <source>
        <dbReference type="ARBA" id="ARBA00004141"/>
    </source>
</evidence>
<dbReference type="Pfam" id="PF02096">
    <property type="entry name" value="60KD_IMP"/>
    <property type="match status" value="1"/>
</dbReference>
<protein>
    <recommendedName>
        <fullName evidence="7">Membrane insertase YidC/Oxa/ALB C-terminal domain-containing protein</fullName>
    </recommendedName>
</protein>
<evidence type="ECO:0000259" key="7">
    <source>
        <dbReference type="Pfam" id="PF02096"/>
    </source>
</evidence>
<keyword evidence="9" id="KW-1185">Reference proteome</keyword>
<comment type="caution">
    <text evidence="8">The sequence shown here is derived from an EMBL/GenBank/DDBJ whole genome shotgun (WGS) entry which is preliminary data.</text>
</comment>
<dbReference type="PANTHER" id="PTHR12428:SF14">
    <property type="entry name" value="ALBINO3-LIKE PROTEIN 1, CHLOROPLASTIC"/>
    <property type="match status" value="1"/>
</dbReference>
<evidence type="ECO:0000256" key="3">
    <source>
        <dbReference type="ARBA" id="ARBA00022692"/>
    </source>
</evidence>
<organism evidence="8 9">
    <name type="scientific">Volvox africanus</name>
    <dbReference type="NCBI Taxonomy" id="51714"/>
    <lineage>
        <taxon>Eukaryota</taxon>
        <taxon>Viridiplantae</taxon>
        <taxon>Chlorophyta</taxon>
        <taxon>core chlorophytes</taxon>
        <taxon>Chlorophyceae</taxon>
        <taxon>CS clade</taxon>
        <taxon>Chlamydomonadales</taxon>
        <taxon>Volvocaceae</taxon>
        <taxon>Volvox</taxon>
    </lineage>
</organism>
<dbReference type="GO" id="GO:0009535">
    <property type="term" value="C:chloroplast thylakoid membrane"/>
    <property type="evidence" value="ECO:0007669"/>
    <property type="project" value="TreeGrafter"/>
</dbReference>
<proteinExistence type="inferred from homology"/>
<name>A0A8J4AVP5_9CHLO</name>
<evidence type="ECO:0000313" key="9">
    <source>
        <dbReference type="Proteomes" id="UP000747399"/>
    </source>
</evidence>
<dbReference type="InterPro" id="IPR001708">
    <property type="entry name" value="YidC/ALB3/OXA1/COX18"/>
</dbReference>
<keyword evidence="3 6" id="KW-0812">Transmembrane</keyword>
<evidence type="ECO:0000256" key="6">
    <source>
        <dbReference type="RuleBase" id="RU003945"/>
    </source>
</evidence>
<dbReference type="InterPro" id="IPR028055">
    <property type="entry name" value="YidC/Oxa/ALB_C"/>
</dbReference>
<sequence length="467" mass="49544">MLGLQRNSPSAALSRQSPCPRHDFARGISLVLPFPVRTRWTNCQAVPELHESIAELHPNAPAILDSAKQQLSVLYQLADATATSTASSAAALASTVPPSLPVQRAGGWVAPVADALEQVLYVLRDGLDKLHVPHSYGYSIILLTLIVKVVTFPLTKQQVESALAVQALKPRVDLIKDRFGDDKDKVQKETSVLYEQAGVNPLAGCLPTLATIPIFIGLYSSLTNVANEGLLDTQGFYWIPSLAGPTTLAQRQSGLGTSWLYPFVDGAPPIGWDAAAAYLTLPVLLVLVQYASSYMTTPPIDPKDENANTQRALLVGLPLMIGWFALNVPSGLSLYYLSNTVLSAAQQIYLKKLGGATVSINELGPVTKPGSGRRSGTPAMHIKLWVPSTVTTTAEAAKARAEAEVGAASQEAAEAAAYEGSVPSFDAAGATPMMAAGLVDLSIVNRRCKRRRLSSLVQDGSNGVLSV</sequence>
<comment type="subcellular location">
    <subcellularLocation>
        <location evidence="1 6">Membrane</location>
        <topology evidence="1 6">Multi-pass membrane protein</topology>
    </subcellularLocation>
</comment>
<evidence type="ECO:0000256" key="2">
    <source>
        <dbReference type="ARBA" id="ARBA00010583"/>
    </source>
</evidence>
<gene>
    <name evidence="8" type="ORF">Vafri_4792</name>
</gene>
<dbReference type="GO" id="GO:0032977">
    <property type="term" value="F:membrane insertase activity"/>
    <property type="evidence" value="ECO:0007669"/>
    <property type="project" value="InterPro"/>
</dbReference>
<dbReference type="PANTHER" id="PTHR12428">
    <property type="entry name" value="OXA1"/>
    <property type="match status" value="1"/>
</dbReference>
<comment type="similarity">
    <text evidence="2">Belongs to the OXA1/ALB3/YidC (TC 2.A.9.2) family.</text>
</comment>
<evidence type="ECO:0000256" key="4">
    <source>
        <dbReference type="ARBA" id="ARBA00022989"/>
    </source>
</evidence>
<dbReference type="NCBIfam" id="TIGR03592">
    <property type="entry name" value="yidC_oxa1_cterm"/>
    <property type="match status" value="1"/>
</dbReference>
<dbReference type="AlphaFoldDB" id="A0A8J4AVP5"/>
<dbReference type="EMBL" id="BNCO01000005">
    <property type="protein sequence ID" value="GIL48097.1"/>
    <property type="molecule type" value="Genomic_DNA"/>
</dbReference>
<reference evidence="8" key="1">
    <citation type="journal article" date="2021" name="Proc. Natl. Acad. Sci. U.S.A.">
        <title>Three genomes in the algal genus Volvox reveal the fate of a haploid sex-determining region after a transition to homothallism.</title>
        <authorList>
            <person name="Yamamoto K."/>
            <person name="Hamaji T."/>
            <person name="Kawai-Toyooka H."/>
            <person name="Matsuzaki R."/>
            <person name="Takahashi F."/>
            <person name="Nishimura Y."/>
            <person name="Kawachi M."/>
            <person name="Noguchi H."/>
            <person name="Minakuchi Y."/>
            <person name="Umen J.G."/>
            <person name="Toyoda A."/>
            <person name="Nozaki H."/>
        </authorList>
    </citation>
    <scope>NUCLEOTIDE SEQUENCE</scope>
    <source>
        <strain evidence="8">NIES-3780</strain>
    </source>
</reference>
<dbReference type="GO" id="GO:0051205">
    <property type="term" value="P:protein insertion into membrane"/>
    <property type="evidence" value="ECO:0007669"/>
    <property type="project" value="TreeGrafter"/>
</dbReference>
<evidence type="ECO:0000256" key="5">
    <source>
        <dbReference type="ARBA" id="ARBA00023136"/>
    </source>
</evidence>
<dbReference type="GO" id="GO:0010027">
    <property type="term" value="P:thylakoid membrane organization"/>
    <property type="evidence" value="ECO:0007669"/>
    <property type="project" value="TreeGrafter"/>
</dbReference>
<comment type="similarity">
    <text evidence="6">Belongs to the OXA1/ALB3/YidC family.</text>
</comment>
<accession>A0A8J4AVP5</accession>
<keyword evidence="5" id="KW-0472">Membrane</keyword>
<feature type="domain" description="Membrane insertase YidC/Oxa/ALB C-terminal" evidence="7">
    <location>
        <begin position="136"/>
        <end position="352"/>
    </location>
</feature>
<dbReference type="InterPro" id="IPR047196">
    <property type="entry name" value="YidC_ALB_C"/>
</dbReference>